<sequence>MKLIDMRVTDYLDVLKSDAPAPGGGSVSALAGAQGMGLLLMVCDLTLGKEKFAEYQEVCAQAKTEGQQLFQELREAVDKDTEAFNLVSAAFKMPKGTDQEKAERSAAIAAGTLVATEVPFRSMELAYDGLLTAQKLIGYSNPNAASDLGVAVLNLMACVKGAWLNVKINLPGVKDLAAAADFQEKGQKIVSEAEFLEKELYKQIEQAL</sequence>
<dbReference type="InterPro" id="IPR007044">
    <property type="entry name" value="Cyclodeamin/CycHdrlase"/>
</dbReference>
<proteinExistence type="predicted"/>
<reference evidence="2 3" key="1">
    <citation type="submission" date="2020-02" db="EMBL/GenBank/DDBJ databases">
        <authorList>
            <person name="Kim Y.B."/>
            <person name="Roh S.W."/>
        </authorList>
    </citation>
    <scope>NUCLEOTIDE SEQUENCE [LARGE SCALE GENOMIC DNA]</scope>
    <source>
        <strain evidence="2 3">DSM 103574</strain>
    </source>
</reference>
<dbReference type="Pfam" id="PF04961">
    <property type="entry name" value="FTCD_C"/>
    <property type="match status" value="1"/>
</dbReference>
<gene>
    <name evidence="2" type="ORF">Ami103574_01590</name>
</gene>
<dbReference type="Proteomes" id="UP000466848">
    <property type="component" value="Chromosome"/>
</dbReference>
<dbReference type="KEGG" id="abut:Ami103574_01590"/>
<accession>A0A858BT06</accession>
<evidence type="ECO:0000313" key="3">
    <source>
        <dbReference type="Proteomes" id="UP000466848"/>
    </source>
</evidence>
<dbReference type="RefSeq" id="WP_163065000.1">
    <property type="nucleotide sequence ID" value="NZ_CP048649.1"/>
</dbReference>
<organism evidence="2 3">
    <name type="scientific">Aminipila butyrica</name>
    <dbReference type="NCBI Taxonomy" id="433296"/>
    <lineage>
        <taxon>Bacteria</taxon>
        <taxon>Bacillati</taxon>
        <taxon>Bacillota</taxon>
        <taxon>Clostridia</taxon>
        <taxon>Peptostreptococcales</taxon>
        <taxon>Anaerovoracaceae</taxon>
        <taxon>Aminipila</taxon>
    </lineage>
</organism>
<dbReference type="EMBL" id="CP048649">
    <property type="protein sequence ID" value="QIB68080.1"/>
    <property type="molecule type" value="Genomic_DNA"/>
</dbReference>
<dbReference type="GO" id="GO:0016787">
    <property type="term" value="F:hydrolase activity"/>
    <property type="evidence" value="ECO:0007669"/>
    <property type="project" value="UniProtKB-KW"/>
</dbReference>
<dbReference type="AlphaFoldDB" id="A0A858BT06"/>
<keyword evidence="2" id="KW-0378">Hydrolase</keyword>
<feature type="domain" description="Cyclodeaminase/cyclohydrolase" evidence="1">
    <location>
        <begin position="8"/>
        <end position="185"/>
    </location>
</feature>
<protein>
    <submittedName>
        <fullName evidence="2">Cyclodeaminase/cyclohydrolase family protein</fullName>
    </submittedName>
</protein>
<name>A0A858BT06_9FIRM</name>
<evidence type="ECO:0000313" key="2">
    <source>
        <dbReference type="EMBL" id="QIB68080.1"/>
    </source>
</evidence>
<evidence type="ECO:0000259" key="1">
    <source>
        <dbReference type="Pfam" id="PF04961"/>
    </source>
</evidence>
<dbReference type="SUPFAM" id="SSF101262">
    <property type="entry name" value="Methenyltetrahydrofolate cyclohydrolase-like"/>
    <property type="match status" value="1"/>
</dbReference>
<dbReference type="InterPro" id="IPR036178">
    <property type="entry name" value="Formintransfe-cycloase-like_sf"/>
</dbReference>
<keyword evidence="3" id="KW-1185">Reference proteome</keyword>
<dbReference type="Gene3D" id="1.20.120.680">
    <property type="entry name" value="Formiminotetrahydrofolate cyclodeaminase monomer, up-and-down helical bundle"/>
    <property type="match status" value="1"/>
</dbReference>